<dbReference type="Proteomes" id="UP000663823">
    <property type="component" value="Unassembled WGS sequence"/>
</dbReference>
<dbReference type="EMBL" id="CAJNOO010003138">
    <property type="protein sequence ID" value="CAF1320264.1"/>
    <property type="molecule type" value="Genomic_DNA"/>
</dbReference>
<evidence type="ECO:0000313" key="1">
    <source>
        <dbReference type="EMBL" id="CAF1320264.1"/>
    </source>
</evidence>
<evidence type="ECO:0000313" key="3">
    <source>
        <dbReference type="Proteomes" id="UP000663882"/>
    </source>
</evidence>
<comment type="caution">
    <text evidence="1">The sequence shown here is derived from an EMBL/GenBank/DDBJ whole genome shotgun (WGS) entry which is preliminary data.</text>
</comment>
<dbReference type="OrthoDB" id="10492254at2759"/>
<name>A0A815FKU9_9BILA</name>
<protein>
    <submittedName>
        <fullName evidence="1">Uncharacterized protein</fullName>
    </submittedName>
</protein>
<dbReference type="EMBL" id="CAJOAX010004298">
    <property type="protein sequence ID" value="CAF3899214.1"/>
    <property type="molecule type" value="Genomic_DNA"/>
</dbReference>
<sequence>MVDILYSLVDVTQRFDQLILDPFYIHNLDMTSMMMKSYYDRIYSIENKVLDRICKNILPRIHHQINELIVEQNSIERILHTINYPQLYSLSLIDFTEEVLLKYLTDNTTLRRLLSEQITCLKLDFKYDTTLSISETSSIIFTLILSLCKRSYRRIVCYDNLIIPLLQRMINLEELILFLSIIRTEKNYIDGIQLYDDILIYMPRLNKFIFNIDTNIVENNIEFALSSNEDIQRSFIRKEYGPVYSQVEIFSRKKKNQENENNILSILNQSILQLRVLFTGWAECAPPT</sequence>
<dbReference type="Proteomes" id="UP000663882">
    <property type="component" value="Unassembled WGS sequence"/>
</dbReference>
<reference evidence="1" key="1">
    <citation type="submission" date="2021-02" db="EMBL/GenBank/DDBJ databases">
        <authorList>
            <person name="Nowell W R."/>
        </authorList>
    </citation>
    <scope>NUCLEOTIDE SEQUENCE</scope>
</reference>
<organism evidence="1 3">
    <name type="scientific">Rotaria sordida</name>
    <dbReference type="NCBI Taxonomy" id="392033"/>
    <lineage>
        <taxon>Eukaryota</taxon>
        <taxon>Metazoa</taxon>
        <taxon>Spiralia</taxon>
        <taxon>Gnathifera</taxon>
        <taxon>Rotifera</taxon>
        <taxon>Eurotatoria</taxon>
        <taxon>Bdelloidea</taxon>
        <taxon>Philodinida</taxon>
        <taxon>Philodinidae</taxon>
        <taxon>Rotaria</taxon>
    </lineage>
</organism>
<accession>A0A815FKU9</accession>
<dbReference type="AlphaFoldDB" id="A0A815FKU9"/>
<proteinExistence type="predicted"/>
<gene>
    <name evidence="2" type="ORF">OTI717_LOCUS23694</name>
    <name evidence="1" type="ORF">RFH988_LOCUS30720</name>
</gene>
<evidence type="ECO:0000313" key="2">
    <source>
        <dbReference type="EMBL" id="CAF3899214.1"/>
    </source>
</evidence>